<dbReference type="InterPro" id="IPR036188">
    <property type="entry name" value="FAD/NAD-bd_sf"/>
</dbReference>
<feature type="region of interest" description="Disordered" evidence="4">
    <location>
        <begin position="131"/>
        <end position="155"/>
    </location>
</feature>
<dbReference type="GO" id="GO:0016491">
    <property type="term" value="F:oxidoreductase activity"/>
    <property type="evidence" value="ECO:0007669"/>
    <property type="project" value="UniProtKB-KW"/>
</dbReference>
<evidence type="ECO:0000256" key="4">
    <source>
        <dbReference type="SAM" id="MobiDB-lite"/>
    </source>
</evidence>
<gene>
    <name evidence="6" type="ORF">GX51_03826</name>
</gene>
<dbReference type="STRING" id="2060905.A0A2B7X590"/>
<dbReference type="GO" id="GO:0071949">
    <property type="term" value="F:FAD binding"/>
    <property type="evidence" value="ECO:0007669"/>
    <property type="project" value="InterPro"/>
</dbReference>
<proteinExistence type="predicted"/>
<dbReference type="Proteomes" id="UP000224080">
    <property type="component" value="Unassembled WGS sequence"/>
</dbReference>
<evidence type="ECO:0000259" key="5">
    <source>
        <dbReference type="Pfam" id="PF01494"/>
    </source>
</evidence>
<keyword evidence="1" id="KW-0285">Flavoprotein</keyword>
<dbReference type="InterPro" id="IPR002938">
    <property type="entry name" value="FAD-bd"/>
</dbReference>
<evidence type="ECO:0000256" key="2">
    <source>
        <dbReference type="ARBA" id="ARBA00022827"/>
    </source>
</evidence>
<evidence type="ECO:0000256" key="3">
    <source>
        <dbReference type="ARBA" id="ARBA00023002"/>
    </source>
</evidence>
<dbReference type="PANTHER" id="PTHR46720">
    <property type="entry name" value="HYDROXYLASE, PUTATIVE (AFU_ORTHOLOGUE AFUA_3G01460)-RELATED"/>
    <property type="match status" value="1"/>
</dbReference>
<dbReference type="OrthoDB" id="4183005at2759"/>
<dbReference type="AlphaFoldDB" id="A0A2B7X590"/>
<evidence type="ECO:0000313" key="7">
    <source>
        <dbReference type="Proteomes" id="UP000224080"/>
    </source>
</evidence>
<keyword evidence="7" id="KW-1185">Reference proteome</keyword>
<dbReference type="GO" id="GO:0044550">
    <property type="term" value="P:secondary metabolite biosynthetic process"/>
    <property type="evidence" value="ECO:0007669"/>
    <property type="project" value="TreeGrafter"/>
</dbReference>
<dbReference type="SUPFAM" id="SSF51905">
    <property type="entry name" value="FAD/NAD(P)-binding domain"/>
    <property type="match status" value="1"/>
</dbReference>
<protein>
    <submittedName>
        <fullName evidence="6">Salicylate hydroxylase</fullName>
    </submittedName>
</protein>
<dbReference type="Pfam" id="PF01494">
    <property type="entry name" value="FAD_binding_3"/>
    <property type="match status" value="1"/>
</dbReference>
<name>A0A2B7X590_9EURO</name>
<comment type="caution">
    <text evidence="6">The sequence shown here is derived from an EMBL/GenBank/DDBJ whole genome shotgun (WGS) entry which is preliminary data.</text>
</comment>
<dbReference type="InterPro" id="IPR051104">
    <property type="entry name" value="FAD_monoxygenase"/>
</dbReference>
<dbReference type="PRINTS" id="PR00420">
    <property type="entry name" value="RNGMNOXGNASE"/>
</dbReference>
<accession>A0A2B7X590</accession>
<dbReference type="PANTHER" id="PTHR46720:SF3">
    <property type="entry name" value="FAD-BINDING DOMAIN-CONTAINING PROTEIN-RELATED"/>
    <property type="match status" value="1"/>
</dbReference>
<dbReference type="EMBL" id="PDNC01000044">
    <property type="protein sequence ID" value="PGH03838.1"/>
    <property type="molecule type" value="Genomic_DNA"/>
</dbReference>
<feature type="domain" description="FAD-binding" evidence="5">
    <location>
        <begin position="161"/>
        <end position="380"/>
    </location>
</feature>
<dbReference type="Gene3D" id="3.50.50.60">
    <property type="entry name" value="FAD/NAD(P)-binding domain"/>
    <property type="match status" value="1"/>
</dbReference>
<evidence type="ECO:0000256" key="1">
    <source>
        <dbReference type="ARBA" id="ARBA00022630"/>
    </source>
</evidence>
<evidence type="ECO:0000313" key="6">
    <source>
        <dbReference type="EMBL" id="PGH03838.1"/>
    </source>
</evidence>
<feature type="compositionally biased region" description="Gly residues" evidence="4">
    <location>
        <begin position="140"/>
        <end position="152"/>
    </location>
</feature>
<keyword evidence="3" id="KW-0560">Oxidoreductase</keyword>
<organism evidence="6 7">
    <name type="scientific">Blastomyces parvus</name>
    <dbReference type="NCBI Taxonomy" id="2060905"/>
    <lineage>
        <taxon>Eukaryota</taxon>
        <taxon>Fungi</taxon>
        <taxon>Dikarya</taxon>
        <taxon>Ascomycota</taxon>
        <taxon>Pezizomycotina</taxon>
        <taxon>Eurotiomycetes</taxon>
        <taxon>Eurotiomycetidae</taxon>
        <taxon>Onygenales</taxon>
        <taxon>Ajellomycetaceae</taxon>
        <taxon>Blastomyces</taxon>
    </lineage>
</organism>
<sequence length="440" mass="47658">MPAPIRIAITGGGMAGAALLHALLKHPHLDVHIFESAPEFREAGAAVGLARNGLAALELIGPSATQCLQRAGAVPQRGVRLMLAHGEGRGSMIDEARDDDGRALVSIVHRAAFLRELLRDAPAERLHASKRLERVERAGEGGGGGGGGGGDGAPVTLHFADGSTHECDILVGADGVRSTVRRVILGEEDPAAHARNAGWWAVMALKPYAEARASIGDGFVDFDDAREHGWVGDGAFLMHNILNDGQVVQFITSVREREAEGSDMWYRNVSAEEIARVYQDWPPHLKKAVDELLCKEPEQRAIYHWEHLHARTYVSGPICMMGDAAHCTTPFQGSGCGMSFEDAFILYTLLGRSKTPAEALVALQVYDQVRRPRTQRIVESSRGSGLIMTGGGEGIGLDLEKLRKGLLPRWDFILDFDNAKSRDEAVEMMDAELAKVEKQS</sequence>
<keyword evidence="2" id="KW-0274">FAD</keyword>
<reference evidence="6 7" key="1">
    <citation type="submission" date="2017-10" db="EMBL/GenBank/DDBJ databases">
        <title>Comparative genomics in systemic dimorphic fungi from Ajellomycetaceae.</title>
        <authorList>
            <person name="Munoz J.F."/>
            <person name="Mcewen J.G."/>
            <person name="Clay O.K."/>
            <person name="Cuomo C.A."/>
        </authorList>
    </citation>
    <scope>NUCLEOTIDE SEQUENCE [LARGE SCALE GENOMIC DNA]</scope>
    <source>
        <strain evidence="6 7">UAMH130</strain>
    </source>
</reference>